<dbReference type="InterPro" id="IPR001537">
    <property type="entry name" value="SpoU_MeTrfase"/>
</dbReference>
<keyword evidence="7" id="KW-1185">Reference proteome</keyword>
<dbReference type="PANTHER" id="PTHR43191">
    <property type="entry name" value="RRNA METHYLTRANSFERASE 3"/>
    <property type="match status" value="1"/>
</dbReference>
<comment type="caution">
    <text evidence="6">The sequence shown here is derived from an EMBL/GenBank/DDBJ whole genome shotgun (WGS) entry which is preliminary data.</text>
</comment>
<dbReference type="Gene3D" id="3.40.1280.10">
    <property type="match status" value="1"/>
</dbReference>
<organism evidence="6 7">
    <name type="scientific">Flavobacterium hankyongi</name>
    <dbReference type="NCBI Taxonomy" id="1176532"/>
    <lineage>
        <taxon>Bacteria</taxon>
        <taxon>Pseudomonadati</taxon>
        <taxon>Bacteroidota</taxon>
        <taxon>Flavobacteriia</taxon>
        <taxon>Flavobacteriales</taxon>
        <taxon>Flavobacteriaceae</taxon>
        <taxon>Flavobacterium</taxon>
    </lineage>
</organism>
<comment type="similarity">
    <text evidence="1">Belongs to the class IV-like SAM-binding methyltransferase superfamily. RNA methyltransferase TrmH family.</text>
</comment>
<dbReference type="PANTHER" id="PTHR43191:SF2">
    <property type="entry name" value="RRNA METHYLTRANSFERASE 3, MITOCHONDRIAL"/>
    <property type="match status" value="1"/>
</dbReference>
<dbReference type="InterPro" id="IPR029064">
    <property type="entry name" value="Ribosomal_eL30-like_sf"/>
</dbReference>
<evidence type="ECO:0000256" key="1">
    <source>
        <dbReference type="ARBA" id="ARBA00007228"/>
    </source>
</evidence>
<reference evidence="7" key="1">
    <citation type="journal article" date="2019" name="Int. J. Syst. Evol. Microbiol.">
        <title>The Global Catalogue of Microorganisms (GCM) 10K type strain sequencing project: providing services to taxonomists for standard genome sequencing and annotation.</title>
        <authorList>
            <consortium name="The Broad Institute Genomics Platform"/>
            <consortium name="The Broad Institute Genome Sequencing Center for Infectious Disease"/>
            <person name="Wu L."/>
            <person name="Ma J."/>
        </authorList>
    </citation>
    <scope>NUCLEOTIDE SEQUENCE [LARGE SCALE GENOMIC DNA]</scope>
    <source>
        <strain evidence="7">JCM 18198</strain>
    </source>
</reference>
<dbReference type="SUPFAM" id="SSF55315">
    <property type="entry name" value="L30e-like"/>
    <property type="match status" value="1"/>
</dbReference>
<dbReference type="InterPro" id="IPR053888">
    <property type="entry name" value="MRM3-like_sub_bind"/>
</dbReference>
<evidence type="ECO:0000256" key="3">
    <source>
        <dbReference type="ARBA" id="ARBA00022679"/>
    </source>
</evidence>
<gene>
    <name evidence="6" type="ORF">GCM10023230_03910</name>
</gene>
<dbReference type="RefSeq" id="WP_264544416.1">
    <property type="nucleotide sequence ID" value="NZ_BAABIP010000007.1"/>
</dbReference>
<dbReference type="GO" id="GO:0008168">
    <property type="term" value="F:methyltransferase activity"/>
    <property type="evidence" value="ECO:0007669"/>
    <property type="project" value="UniProtKB-KW"/>
</dbReference>
<accession>A0ABP8ZL14</accession>
<keyword evidence="3" id="KW-0808">Transferase</keyword>
<dbReference type="EMBL" id="BAABIP010000007">
    <property type="protein sequence ID" value="GAA4758968.1"/>
    <property type="molecule type" value="Genomic_DNA"/>
</dbReference>
<dbReference type="CDD" id="cd18109">
    <property type="entry name" value="SpoU-like_RNA-MTase"/>
    <property type="match status" value="1"/>
</dbReference>
<dbReference type="InterPro" id="IPR029026">
    <property type="entry name" value="tRNA_m1G_MTases_N"/>
</dbReference>
<dbReference type="Pfam" id="PF22435">
    <property type="entry name" value="MRM3-like_sub_bind"/>
    <property type="match status" value="1"/>
</dbReference>
<dbReference type="SUPFAM" id="SSF75217">
    <property type="entry name" value="alpha/beta knot"/>
    <property type="match status" value="1"/>
</dbReference>
<dbReference type="InterPro" id="IPR029028">
    <property type="entry name" value="Alpha/beta_knot_MTases"/>
</dbReference>
<dbReference type="Pfam" id="PF00588">
    <property type="entry name" value="SpoU_methylase"/>
    <property type="match status" value="1"/>
</dbReference>
<dbReference type="Proteomes" id="UP001500141">
    <property type="component" value="Unassembled WGS sequence"/>
</dbReference>
<evidence type="ECO:0000313" key="6">
    <source>
        <dbReference type="EMBL" id="GAA4758968.1"/>
    </source>
</evidence>
<feature type="domain" description="tRNA/rRNA methyltransferase SpoU type" evidence="4">
    <location>
        <begin position="98"/>
        <end position="235"/>
    </location>
</feature>
<name>A0ABP8ZL14_9FLAO</name>
<dbReference type="InterPro" id="IPR051259">
    <property type="entry name" value="rRNA_Methyltransferase"/>
</dbReference>
<evidence type="ECO:0000256" key="2">
    <source>
        <dbReference type="ARBA" id="ARBA00022603"/>
    </source>
</evidence>
<sequence length="242" mass="27055">MVSKNQIKLITSLVQKKYRKQHGLFIAEGVKVIDELLHSNFELDHIFMTKPIFFDVDEKKKTIVTDSELKKISALTTSNDSLAIFKIPKDKKIIKEGLIVALDDIRDPGNLGTIIRLCDWFGIEQLICSEQTVDLYNPKVVQATMGSISRVNVSYVNLKVTLEELNLPIYGTFMDGENIYKNNLKQSAVIVLGNEANGISSEIEKIATHKISIPRFGNLQVTESLNVATATAIVLSEFKRGT</sequence>
<keyword evidence="2 6" id="KW-0489">Methyltransferase</keyword>
<evidence type="ECO:0000259" key="4">
    <source>
        <dbReference type="Pfam" id="PF00588"/>
    </source>
</evidence>
<evidence type="ECO:0000313" key="7">
    <source>
        <dbReference type="Proteomes" id="UP001500141"/>
    </source>
</evidence>
<dbReference type="GO" id="GO:0032259">
    <property type="term" value="P:methylation"/>
    <property type="evidence" value="ECO:0007669"/>
    <property type="project" value="UniProtKB-KW"/>
</dbReference>
<proteinExistence type="inferred from homology"/>
<dbReference type="Gene3D" id="3.30.1330.30">
    <property type="match status" value="1"/>
</dbReference>
<feature type="domain" description="MRM3-like substrate binding" evidence="5">
    <location>
        <begin position="5"/>
        <end position="80"/>
    </location>
</feature>
<evidence type="ECO:0000259" key="5">
    <source>
        <dbReference type="Pfam" id="PF22435"/>
    </source>
</evidence>
<protein>
    <submittedName>
        <fullName evidence="6">RNA methyltransferase</fullName>
    </submittedName>
</protein>